<dbReference type="RefSeq" id="WP_004037772.1">
    <property type="nucleotide sequence ID" value="NZ_CM001555.1"/>
</dbReference>
<keyword evidence="2" id="KW-1185">Reference proteome</keyword>
<dbReference type="Proteomes" id="UP000005095">
    <property type="component" value="Chromosome"/>
</dbReference>
<dbReference type="OrthoDB" id="109223at2157"/>
<dbReference type="AlphaFoldDB" id="J0RY83"/>
<dbReference type="Pfam" id="PF09582">
    <property type="entry name" value="AnfO_nitrog"/>
    <property type="match status" value="1"/>
</dbReference>
<proteinExistence type="predicted"/>
<dbReference type="EMBL" id="CM001555">
    <property type="protein sequence ID" value="EJG06496.1"/>
    <property type="molecule type" value="Genomic_DNA"/>
</dbReference>
<name>J0RY83_9EURY</name>
<organism evidence="1 2">
    <name type="scientific">Methanofollis liminatans DSM 4140</name>
    <dbReference type="NCBI Taxonomy" id="28892"/>
    <lineage>
        <taxon>Archaea</taxon>
        <taxon>Methanobacteriati</taxon>
        <taxon>Methanobacteriota</taxon>
        <taxon>Stenosarchaea group</taxon>
        <taxon>Methanomicrobia</taxon>
        <taxon>Methanomicrobiales</taxon>
        <taxon>Methanomicrobiaceae</taxon>
        <taxon>Methanofollis</taxon>
    </lineage>
</organism>
<dbReference type="STRING" id="28892.Metli_0528"/>
<reference evidence="1 2" key="1">
    <citation type="submission" date="2011-08" db="EMBL/GenBank/DDBJ databases">
        <title>The complete genome of Methanofollis liminatans DSM 4140.</title>
        <authorList>
            <consortium name="US DOE Joint Genome Institute (JGI-PGF)"/>
            <person name="Lucas S."/>
            <person name="Han J."/>
            <person name="Lapidus A."/>
            <person name="Bruce D."/>
            <person name="Goodwin L."/>
            <person name="Pitluck S."/>
            <person name="Peters L."/>
            <person name="Kyrpides N."/>
            <person name="Mavromatis K."/>
            <person name="Ivanova N."/>
            <person name="Mikhailova N."/>
            <person name="Lu M."/>
            <person name="Detter J.C."/>
            <person name="Tapia R."/>
            <person name="Han C."/>
            <person name="Land M."/>
            <person name="Hauser L."/>
            <person name="Markowitz V."/>
            <person name="Cheng J.-F."/>
            <person name="Hugenholtz P."/>
            <person name="Woyke T."/>
            <person name="Wu D."/>
            <person name="Spring S."/>
            <person name="Schuler E."/>
            <person name="Brambilla E."/>
            <person name="Klenk H.-P."/>
            <person name="Eisen J.A."/>
        </authorList>
    </citation>
    <scope>NUCLEOTIDE SEQUENCE [LARGE SCALE GENOMIC DNA]</scope>
    <source>
        <strain evidence="1 2">DSM 4140</strain>
    </source>
</reference>
<protein>
    <submittedName>
        <fullName evidence="1">Nitrogenase iron-iron accessory protein AnfO</fullName>
    </submittedName>
</protein>
<evidence type="ECO:0000313" key="1">
    <source>
        <dbReference type="EMBL" id="EJG06496.1"/>
    </source>
</evidence>
<accession>J0RY83</accession>
<gene>
    <name evidence="1" type="ORF">Metli_0528</name>
</gene>
<dbReference type="InterPro" id="IPR014287">
    <property type="entry name" value="Nase_Fe-Fe_AnfO"/>
</dbReference>
<dbReference type="HOGENOM" id="CLU_097520_0_0_2"/>
<evidence type="ECO:0000313" key="2">
    <source>
        <dbReference type="Proteomes" id="UP000005095"/>
    </source>
</evidence>
<sequence length="207" mass="22923">MVAEIAAMVDGDGCSGVLNEPGTVIVYRRSGGVWEIDRSMEVSLDRSNGLREMRRKMADILQFLNGCRIFAARAAGGALYFELEKAGCSVWEISGKPPDFLDVVLDDEEKERIAAQSPGVAGIPAPHERAPGTFFISIREIQGKSPEISSKQILQQFIAEGNFNVLEIQCDHVPPWIEVEAEKRDYSIEAEKIGQNDLMVRLTRKKA</sequence>